<dbReference type="InterPro" id="IPR045598">
    <property type="entry name" value="DUF6457"/>
</dbReference>
<accession>A0A1H6A3P0</accession>
<gene>
    <name evidence="2" type="ORF">SAMN05216223_105134</name>
</gene>
<feature type="domain" description="DUF6457" evidence="1">
    <location>
        <begin position="15"/>
        <end position="94"/>
    </location>
</feature>
<sequence length="112" mass="11186">MSLRVDRAGIGDDGPVVDEWIAAAKTELGIDLDVDTRVLLDLARDAAHGVARPAAPLTTFLVGYAAGRAGGGPDAVRAAAEKAAALARRWAEQAAVAGKDGDGDAAPAGTAP</sequence>
<dbReference type="EMBL" id="FNVU01000005">
    <property type="protein sequence ID" value="SEG42982.1"/>
    <property type="molecule type" value="Genomic_DNA"/>
</dbReference>
<reference evidence="2 3" key="1">
    <citation type="submission" date="2016-10" db="EMBL/GenBank/DDBJ databases">
        <authorList>
            <person name="de Groot N.N."/>
        </authorList>
    </citation>
    <scope>NUCLEOTIDE SEQUENCE [LARGE SCALE GENOMIC DNA]</scope>
    <source>
        <strain evidence="2 3">CGMCC 4.2023</strain>
    </source>
</reference>
<evidence type="ECO:0000313" key="3">
    <source>
        <dbReference type="Proteomes" id="UP000236754"/>
    </source>
</evidence>
<evidence type="ECO:0000259" key="1">
    <source>
        <dbReference type="Pfam" id="PF20058"/>
    </source>
</evidence>
<organism evidence="2 3">
    <name type="scientific">Actinacidiphila yanglinensis</name>
    <dbReference type="NCBI Taxonomy" id="310779"/>
    <lineage>
        <taxon>Bacteria</taxon>
        <taxon>Bacillati</taxon>
        <taxon>Actinomycetota</taxon>
        <taxon>Actinomycetes</taxon>
        <taxon>Kitasatosporales</taxon>
        <taxon>Streptomycetaceae</taxon>
        <taxon>Actinacidiphila</taxon>
    </lineage>
</organism>
<proteinExistence type="predicted"/>
<keyword evidence="3" id="KW-1185">Reference proteome</keyword>
<dbReference type="Proteomes" id="UP000236754">
    <property type="component" value="Unassembled WGS sequence"/>
</dbReference>
<protein>
    <recommendedName>
        <fullName evidence="1">DUF6457 domain-containing protein</fullName>
    </recommendedName>
</protein>
<dbReference type="AlphaFoldDB" id="A0A1H6A3P0"/>
<dbReference type="Pfam" id="PF20058">
    <property type="entry name" value="DUF6457"/>
    <property type="match status" value="1"/>
</dbReference>
<name>A0A1H6A3P0_9ACTN</name>
<evidence type="ECO:0000313" key="2">
    <source>
        <dbReference type="EMBL" id="SEG42982.1"/>
    </source>
</evidence>